<protein>
    <submittedName>
        <fullName evidence="1">Uncharacterized protein</fullName>
    </submittedName>
</protein>
<name>A0A3P6QWN4_DIBLA</name>
<dbReference type="Proteomes" id="UP000281553">
    <property type="component" value="Unassembled WGS sequence"/>
</dbReference>
<organism evidence="1 2">
    <name type="scientific">Dibothriocephalus latus</name>
    <name type="common">Fish tapeworm</name>
    <name type="synonym">Diphyllobothrium latum</name>
    <dbReference type="NCBI Taxonomy" id="60516"/>
    <lineage>
        <taxon>Eukaryota</taxon>
        <taxon>Metazoa</taxon>
        <taxon>Spiralia</taxon>
        <taxon>Lophotrochozoa</taxon>
        <taxon>Platyhelminthes</taxon>
        <taxon>Cestoda</taxon>
        <taxon>Eucestoda</taxon>
        <taxon>Diphyllobothriidea</taxon>
        <taxon>Diphyllobothriidae</taxon>
        <taxon>Dibothriocephalus</taxon>
    </lineage>
</organism>
<dbReference type="AlphaFoldDB" id="A0A3P6QWN4"/>
<keyword evidence="2" id="KW-1185">Reference proteome</keyword>
<reference evidence="1 2" key="1">
    <citation type="submission" date="2018-11" db="EMBL/GenBank/DDBJ databases">
        <authorList>
            <consortium name="Pathogen Informatics"/>
        </authorList>
    </citation>
    <scope>NUCLEOTIDE SEQUENCE [LARGE SCALE GENOMIC DNA]</scope>
</reference>
<evidence type="ECO:0000313" key="1">
    <source>
        <dbReference type="EMBL" id="VDK36101.1"/>
    </source>
</evidence>
<sequence>MPATELIGQLGQLFDDQPGPGPRAHGNSLRLVQRLRLPDPVKDSNNAGSSYEFGRLVDDMKNRLLDWHPYLQLSVLVDETARRLEVRALNGRNWSNARSKFSSTAYLTLRVSPGEYELASKRKDLKNDTENIVLNEKVSQLGFSCIRKTHFPKLNRQKFLL</sequence>
<evidence type="ECO:0000313" key="2">
    <source>
        <dbReference type="Proteomes" id="UP000281553"/>
    </source>
</evidence>
<accession>A0A3P6QWN4</accession>
<proteinExistence type="predicted"/>
<dbReference type="EMBL" id="UYRU01003584">
    <property type="protein sequence ID" value="VDK36101.1"/>
    <property type="molecule type" value="Genomic_DNA"/>
</dbReference>
<gene>
    <name evidence="1" type="ORF">DILT_LOCUS743</name>
</gene>